<dbReference type="SUPFAM" id="SSF51556">
    <property type="entry name" value="Metallo-dependent hydrolases"/>
    <property type="match status" value="1"/>
</dbReference>
<reference evidence="3" key="1">
    <citation type="submission" date="2017-02" db="EMBL/GenBank/DDBJ databases">
        <authorList>
            <person name="Varghese N."/>
            <person name="Submissions S."/>
        </authorList>
    </citation>
    <scope>NUCLEOTIDE SEQUENCE [LARGE SCALE GENOMIC DNA]</scope>
    <source>
        <strain evidence="3">ATCC 25662</strain>
    </source>
</reference>
<dbReference type="PANTHER" id="PTHR43135:SF3">
    <property type="entry name" value="ALPHA-D-RIBOSE 1-METHYLPHOSPHONATE 5-TRIPHOSPHATE DIPHOSPHATASE"/>
    <property type="match status" value="1"/>
</dbReference>
<feature type="domain" description="Amidohydrolase-related" evidence="1">
    <location>
        <begin position="50"/>
        <end position="379"/>
    </location>
</feature>
<dbReference type="InterPro" id="IPR051781">
    <property type="entry name" value="Metallo-dep_Hydrolase"/>
</dbReference>
<dbReference type="NCBIfam" id="NF011990">
    <property type="entry name" value="PRK15446.2-6"/>
    <property type="match status" value="1"/>
</dbReference>
<dbReference type="EMBL" id="FUWY01000003">
    <property type="protein sequence ID" value="SJZ70122.1"/>
    <property type="molecule type" value="Genomic_DNA"/>
</dbReference>
<proteinExistence type="predicted"/>
<dbReference type="InterPro" id="IPR006680">
    <property type="entry name" value="Amidohydro-rel"/>
</dbReference>
<sequence>MKKIKNIDVVTKDGVLENYEVLIKDGIIQKIAYSIEDEGINEIIDGQGGYLVPGFIDIHSDYIEQLAAPRVTSVMDFSLALYEFERELVTHGITTMYHSISFLKETGKKALRKPENVKKMIELIDKSHKQLHLVHHRFHLRLELDNIDVYNDVVNYIKEDKVHLISFMDHTPGQGQYRDLEIYKKSYLNDEGLTEEQVNQKVNDLMTKEKLTLDKIIKIADLAKEKKIPIASHDDDTLEKLEVIKNFHATISEFPITMEVLEEAYKQGFDTVVGAPNILLGGSHAGNLSAKEAIDSGCAKILCSDYYPASLLHAVFMMVDQGQPLHEMINKVSLNAAKAVNIDHEVGSIEVGKKADMLIVMRLPDKYPAITHVFVEGVLVSNMNYRV</sequence>
<dbReference type="GO" id="GO:0019700">
    <property type="term" value="P:organic phosphonate catabolic process"/>
    <property type="evidence" value="ECO:0007669"/>
    <property type="project" value="InterPro"/>
</dbReference>
<evidence type="ECO:0000313" key="3">
    <source>
        <dbReference type="Proteomes" id="UP000243297"/>
    </source>
</evidence>
<dbReference type="GO" id="GO:0016810">
    <property type="term" value="F:hydrolase activity, acting on carbon-nitrogen (but not peptide) bonds"/>
    <property type="evidence" value="ECO:0007669"/>
    <property type="project" value="InterPro"/>
</dbReference>
<dbReference type="STRING" id="118967.SAMN02745191_1399"/>
<dbReference type="InterPro" id="IPR012696">
    <property type="entry name" value="PhnM"/>
</dbReference>
<accession>A0A1T4MSZ7</accession>
<dbReference type="Gene3D" id="2.30.40.10">
    <property type="entry name" value="Urease, subunit C, domain 1"/>
    <property type="match status" value="1"/>
</dbReference>
<name>A0A1T4MSZ7_9FIRM</name>
<dbReference type="InterPro" id="IPR032466">
    <property type="entry name" value="Metal_Hydrolase"/>
</dbReference>
<evidence type="ECO:0000313" key="2">
    <source>
        <dbReference type="EMBL" id="SJZ70122.1"/>
    </source>
</evidence>
<dbReference type="PIRSF" id="PIRSF038971">
    <property type="entry name" value="PhnM"/>
    <property type="match status" value="1"/>
</dbReference>
<dbReference type="NCBIfam" id="TIGR02318">
    <property type="entry name" value="phosphono_phnM"/>
    <property type="match status" value="1"/>
</dbReference>
<dbReference type="AlphaFoldDB" id="A0A1T4MSZ7"/>
<dbReference type="NCBIfam" id="NF011984">
    <property type="entry name" value="PRK15446.1-5"/>
    <property type="match status" value="1"/>
</dbReference>
<dbReference type="Proteomes" id="UP000243297">
    <property type="component" value="Unassembled WGS sequence"/>
</dbReference>
<dbReference type="OrthoDB" id="9776455at2"/>
<evidence type="ECO:0000259" key="1">
    <source>
        <dbReference type="Pfam" id="PF01979"/>
    </source>
</evidence>
<dbReference type="Pfam" id="PF01979">
    <property type="entry name" value="Amidohydro_1"/>
    <property type="match status" value="1"/>
</dbReference>
<organism evidence="2 3">
    <name type="scientific">Anaerorhabdus furcosa</name>
    <dbReference type="NCBI Taxonomy" id="118967"/>
    <lineage>
        <taxon>Bacteria</taxon>
        <taxon>Bacillati</taxon>
        <taxon>Bacillota</taxon>
        <taxon>Erysipelotrichia</taxon>
        <taxon>Erysipelotrichales</taxon>
        <taxon>Erysipelotrichaceae</taxon>
        <taxon>Anaerorhabdus</taxon>
    </lineage>
</organism>
<keyword evidence="3" id="KW-1185">Reference proteome</keyword>
<dbReference type="PANTHER" id="PTHR43135">
    <property type="entry name" value="ALPHA-D-RIBOSE 1-METHYLPHOSPHONATE 5-TRIPHOSPHATE DIPHOSPHATASE"/>
    <property type="match status" value="1"/>
</dbReference>
<dbReference type="InterPro" id="IPR011059">
    <property type="entry name" value="Metal-dep_hydrolase_composite"/>
</dbReference>
<dbReference type="SUPFAM" id="SSF51338">
    <property type="entry name" value="Composite domain of metallo-dependent hydrolases"/>
    <property type="match status" value="1"/>
</dbReference>
<dbReference type="NCBIfam" id="NF011987">
    <property type="entry name" value="PRK15446.2-3"/>
    <property type="match status" value="1"/>
</dbReference>
<dbReference type="RefSeq" id="WP_078711800.1">
    <property type="nucleotide sequence ID" value="NZ_FUWY01000003.1"/>
</dbReference>
<dbReference type="Gene3D" id="3.20.20.140">
    <property type="entry name" value="Metal-dependent hydrolases"/>
    <property type="match status" value="1"/>
</dbReference>
<gene>
    <name evidence="2" type="ORF">SAMN02745191_1399</name>
</gene>
<protein>
    <submittedName>
        <fullName evidence="2">Alpha-D-ribose 1-methylphosphonate 5-triphosphate diphosphatase</fullName>
    </submittedName>
</protein>